<comment type="caution">
    <text evidence="2">The sequence shown here is derived from an EMBL/GenBank/DDBJ whole genome shotgun (WGS) entry which is preliminary data.</text>
</comment>
<evidence type="ECO:0000313" key="3">
    <source>
        <dbReference type="Proteomes" id="UP001595987"/>
    </source>
</evidence>
<dbReference type="Pfam" id="PF05016">
    <property type="entry name" value="ParE_toxin"/>
    <property type="match status" value="1"/>
</dbReference>
<keyword evidence="3" id="KW-1185">Reference proteome</keyword>
<organism evidence="2 3">
    <name type="scientific">Lactococcus nasutitermitis</name>
    <dbReference type="NCBI Taxonomy" id="1652957"/>
    <lineage>
        <taxon>Bacteria</taxon>
        <taxon>Bacillati</taxon>
        <taxon>Bacillota</taxon>
        <taxon>Bacilli</taxon>
        <taxon>Lactobacillales</taxon>
        <taxon>Streptococcaceae</taxon>
        <taxon>Lactococcus</taxon>
    </lineage>
</organism>
<gene>
    <name evidence="2" type="ORF">ACFO26_07650</name>
</gene>
<dbReference type="Proteomes" id="UP001595987">
    <property type="component" value="Unassembled WGS sequence"/>
</dbReference>
<sequence length="95" mass="11213">MRIEFLTAANRDLQMIKEFHPNKGLQIVDDILKDIDRLASSPKLGASLSFKLKEETHYRYLVSTKFIVIYVIEKEVVAITRIFDARQDWLNQLFR</sequence>
<dbReference type="Gene3D" id="3.30.2310.20">
    <property type="entry name" value="RelE-like"/>
    <property type="match status" value="1"/>
</dbReference>
<dbReference type="RefSeq" id="WP_213533047.1">
    <property type="nucleotide sequence ID" value="NZ_BOVQ01000001.1"/>
</dbReference>
<dbReference type="InterPro" id="IPR035093">
    <property type="entry name" value="RelE/ParE_toxin_dom_sf"/>
</dbReference>
<name>A0ABV9JEB2_9LACT</name>
<dbReference type="EMBL" id="JBHSGD010000005">
    <property type="protein sequence ID" value="MFC4652782.1"/>
    <property type="molecule type" value="Genomic_DNA"/>
</dbReference>
<evidence type="ECO:0000256" key="1">
    <source>
        <dbReference type="ARBA" id="ARBA00022649"/>
    </source>
</evidence>
<reference evidence="3" key="1">
    <citation type="journal article" date="2019" name="Int. J. Syst. Evol. Microbiol.">
        <title>The Global Catalogue of Microorganisms (GCM) 10K type strain sequencing project: providing services to taxonomists for standard genome sequencing and annotation.</title>
        <authorList>
            <consortium name="The Broad Institute Genomics Platform"/>
            <consortium name="The Broad Institute Genome Sequencing Center for Infectious Disease"/>
            <person name="Wu L."/>
            <person name="Ma J."/>
        </authorList>
    </citation>
    <scope>NUCLEOTIDE SEQUENCE [LARGE SCALE GENOMIC DNA]</scope>
    <source>
        <strain evidence="3">CCUG 63287</strain>
    </source>
</reference>
<accession>A0ABV9JEB2</accession>
<keyword evidence="1" id="KW-1277">Toxin-antitoxin system</keyword>
<dbReference type="InterPro" id="IPR007712">
    <property type="entry name" value="RelE/ParE_toxin"/>
</dbReference>
<proteinExistence type="predicted"/>
<evidence type="ECO:0000313" key="2">
    <source>
        <dbReference type="EMBL" id="MFC4652782.1"/>
    </source>
</evidence>
<protein>
    <submittedName>
        <fullName evidence="2">Type II toxin-antitoxin system RelE/ParE family toxin</fullName>
    </submittedName>
</protein>